<organism evidence="1 2">
    <name type="scientific">Thelephora terrestris</name>
    <dbReference type="NCBI Taxonomy" id="56493"/>
    <lineage>
        <taxon>Eukaryota</taxon>
        <taxon>Fungi</taxon>
        <taxon>Dikarya</taxon>
        <taxon>Basidiomycota</taxon>
        <taxon>Agaricomycotina</taxon>
        <taxon>Agaricomycetes</taxon>
        <taxon>Thelephorales</taxon>
        <taxon>Thelephoraceae</taxon>
        <taxon>Thelephora</taxon>
    </lineage>
</organism>
<keyword evidence="2" id="KW-1185">Reference proteome</keyword>
<comment type="caution">
    <text evidence="1">The sequence shown here is derived from an EMBL/GenBank/DDBJ whole genome shotgun (WGS) entry which is preliminary data.</text>
</comment>
<protein>
    <submittedName>
        <fullName evidence="1">Uncharacterized protein</fullName>
    </submittedName>
</protein>
<reference evidence="1" key="2">
    <citation type="submission" date="2020-11" db="EMBL/GenBank/DDBJ databases">
        <authorList>
            <consortium name="DOE Joint Genome Institute"/>
            <person name="Kuo A."/>
            <person name="Miyauchi S."/>
            <person name="Kiss E."/>
            <person name="Drula E."/>
            <person name="Kohler A."/>
            <person name="Sanchez-Garcia M."/>
            <person name="Andreopoulos B."/>
            <person name="Barry K.W."/>
            <person name="Bonito G."/>
            <person name="Buee M."/>
            <person name="Carver A."/>
            <person name="Chen C."/>
            <person name="Cichocki N."/>
            <person name="Clum A."/>
            <person name="Culley D."/>
            <person name="Crous P.W."/>
            <person name="Fauchery L."/>
            <person name="Girlanda M."/>
            <person name="Hayes R."/>
            <person name="Keri Z."/>
            <person name="Labutti K."/>
            <person name="Lipzen A."/>
            <person name="Lombard V."/>
            <person name="Magnuson J."/>
            <person name="Maillard F."/>
            <person name="Morin E."/>
            <person name="Murat C."/>
            <person name="Nolan M."/>
            <person name="Ohm R."/>
            <person name="Pangilinan J."/>
            <person name="Pereira M."/>
            <person name="Perotto S."/>
            <person name="Peter M."/>
            <person name="Riley R."/>
            <person name="Sitrit Y."/>
            <person name="Stielow B."/>
            <person name="Szollosi G."/>
            <person name="Zifcakova L."/>
            <person name="Stursova M."/>
            <person name="Spatafora J.W."/>
            <person name="Tedersoo L."/>
            <person name="Vaario L.-M."/>
            <person name="Yamada A."/>
            <person name="Yan M."/>
            <person name="Wang P."/>
            <person name="Xu J."/>
            <person name="Bruns T."/>
            <person name="Baldrian P."/>
            <person name="Vilgalys R."/>
            <person name="Henrissat B."/>
            <person name="Grigoriev I.V."/>
            <person name="Hibbett D."/>
            <person name="Nagy L.G."/>
            <person name="Martin F.M."/>
        </authorList>
    </citation>
    <scope>NUCLEOTIDE SEQUENCE</scope>
    <source>
        <strain evidence="1">UH-Tt-Lm1</strain>
    </source>
</reference>
<reference evidence="1" key="1">
    <citation type="journal article" date="2020" name="Nat. Commun.">
        <title>Large-scale genome sequencing of mycorrhizal fungi provides insights into the early evolution of symbiotic traits.</title>
        <authorList>
            <person name="Miyauchi S."/>
            <person name="Kiss E."/>
            <person name="Kuo A."/>
            <person name="Drula E."/>
            <person name="Kohler A."/>
            <person name="Sanchez-Garcia M."/>
            <person name="Morin E."/>
            <person name="Andreopoulos B."/>
            <person name="Barry K.W."/>
            <person name="Bonito G."/>
            <person name="Buee M."/>
            <person name="Carver A."/>
            <person name="Chen C."/>
            <person name="Cichocki N."/>
            <person name="Clum A."/>
            <person name="Culley D."/>
            <person name="Crous P.W."/>
            <person name="Fauchery L."/>
            <person name="Girlanda M."/>
            <person name="Hayes R.D."/>
            <person name="Keri Z."/>
            <person name="LaButti K."/>
            <person name="Lipzen A."/>
            <person name="Lombard V."/>
            <person name="Magnuson J."/>
            <person name="Maillard F."/>
            <person name="Murat C."/>
            <person name="Nolan M."/>
            <person name="Ohm R.A."/>
            <person name="Pangilinan J."/>
            <person name="Pereira M.F."/>
            <person name="Perotto S."/>
            <person name="Peter M."/>
            <person name="Pfister S."/>
            <person name="Riley R."/>
            <person name="Sitrit Y."/>
            <person name="Stielow J.B."/>
            <person name="Szollosi G."/>
            <person name="Zifcakova L."/>
            <person name="Stursova M."/>
            <person name="Spatafora J.W."/>
            <person name="Tedersoo L."/>
            <person name="Vaario L.M."/>
            <person name="Yamada A."/>
            <person name="Yan M."/>
            <person name="Wang P."/>
            <person name="Xu J."/>
            <person name="Bruns T."/>
            <person name="Baldrian P."/>
            <person name="Vilgalys R."/>
            <person name="Dunand C."/>
            <person name="Henrissat B."/>
            <person name="Grigoriev I.V."/>
            <person name="Hibbett D."/>
            <person name="Nagy L.G."/>
            <person name="Martin F.M."/>
        </authorList>
    </citation>
    <scope>NUCLEOTIDE SEQUENCE</scope>
    <source>
        <strain evidence="1">UH-Tt-Lm1</strain>
    </source>
</reference>
<sequence length="431" mass="48232">MKKLVRCVCKSHCRPFNPDTLSFEGDGALVHKSTAYNHRLDDQMAESLDTFAGNVAARVLGPPPPIDLSDPELVEGVSDEETLLEMELAYRCSWTPTEQALIFVSTPSPHCKYQFPSINELHLCNRGTYALKPGHRANEVYLENESRLCEILIRLRELPSTGTRELEPKVQEGLLRMRRHKEVEWNKQRTYSIARQNGYTVVDASPYFCASLPTDPILSASLLTILLLHLFFRTSRRATTVMIAGIHCVLLASQVSKQYSTNFPRTPGPSCTSWTWTPEPPPIYNAPLATHSTRIQEREVSSALMIKSSIAPTAQHQKAIPVARPYGGSEWVARLLSRPGVEEVLDAATNSPTSDQISDVWGSPVFRGFLDKDKTRFFAKHGNNARFAFSLGADSFHPLGSLEAKQVLSATEPIQLLFPHDPWTVRRDKIP</sequence>
<gene>
    <name evidence="1" type="ORF">BJ322DRAFT_1105314</name>
</gene>
<dbReference type="Proteomes" id="UP000736335">
    <property type="component" value="Unassembled WGS sequence"/>
</dbReference>
<dbReference type="EMBL" id="WIUZ02000003">
    <property type="protein sequence ID" value="KAF9789463.1"/>
    <property type="molecule type" value="Genomic_DNA"/>
</dbReference>
<evidence type="ECO:0000313" key="1">
    <source>
        <dbReference type="EMBL" id="KAF9789463.1"/>
    </source>
</evidence>
<dbReference type="AlphaFoldDB" id="A0A9P6L9J1"/>
<dbReference type="OrthoDB" id="3253623at2759"/>
<accession>A0A9P6L9J1</accession>
<name>A0A9P6L9J1_9AGAM</name>
<evidence type="ECO:0000313" key="2">
    <source>
        <dbReference type="Proteomes" id="UP000736335"/>
    </source>
</evidence>
<proteinExistence type="predicted"/>